<proteinExistence type="predicted"/>
<dbReference type="CDD" id="cd00093">
    <property type="entry name" value="HTH_XRE"/>
    <property type="match status" value="1"/>
</dbReference>
<name>A0A556MXS3_9SPHI</name>
<dbReference type="GO" id="GO:0005829">
    <property type="term" value="C:cytosol"/>
    <property type="evidence" value="ECO:0007669"/>
    <property type="project" value="TreeGrafter"/>
</dbReference>
<accession>A0A556MXS3</accession>
<evidence type="ECO:0000313" key="4">
    <source>
        <dbReference type="Proteomes" id="UP000318733"/>
    </source>
</evidence>
<evidence type="ECO:0000259" key="2">
    <source>
        <dbReference type="PROSITE" id="PS50943"/>
    </source>
</evidence>
<keyword evidence="1" id="KW-0238">DNA-binding</keyword>
<dbReference type="SMART" id="SM00530">
    <property type="entry name" value="HTH_XRE"/>
    <property type="match status" value="1"/>
</dbReference>
<protein>
    <submittedName>
        <fullName evidence="3">Helix-turn-helix transcriptional regulator</fullName>
    </submittedName>
</protein>
<dbReference type="PROSITE" id="PS50943">
    <property type="entry name" value="HTH_CROC1"/>
    <property type="match status" value="1"/>
</dbReference>
<comment type="caution">
    <text evidence="3">The sequence shown here is derived from an EMBL/GenBank/DDBJ whole genome shotgun (WGS) entry which is preliminary data.</text>
</comment>
<dbReference type="AlphaFoldDB" id="A0A556MXS3"/>
<gene>
    <name evidence="3" type="ORF">FO440_01500</name>
</gene>
<dbReference type="InterPro" id="IPR010982">
    <property type="entry name" value="Lambda_DNA-bd_dom_sf"/>
</dbReference>
<sequence length="72" mass="8205">MARLALNIRRQREHLNYSQEYVAGRLNISQSGYSKIEQGASSINVERLYQIAEVLEITPKELLEDGKQENAA</sequence>
<reference evidence="3 4" key="1">
    <citation type="submission" date="2019-07" db="EMBL/GenBank/DDBJ databases">
        <authorList>
            <person name="Huq M.A."/>
        </authorList>
    </citation>
    <scope>NUCLEOTIDE SEQUENCE [LARGE SCALE GENOMIC DNA]</scope>
    <source>
        <strain evidence="3 4">MAH-19</strain>
    </source>
</reference>
<dbReference type="Pfam" id="PF01381">
    <property type="entry name" value="HTH_3"/>
    <property type="match status" value="1"/>
</dbReference>
<dbReference type="InterPro" id="IPR050807">
    <property type="entry name" value="TransReg_Diox_bact_type"/>
</dbReference>
<keyword evidence="4" id="KW-1185">Reference proteome</keyword>
<dbReference type="SUPFAM" id="SSF47413">
    <property type="entry name" value="lambda repressor-like DNA-binding domains"/>
    <property type="match status" value="1"/>
</dbReference>
<evidence type="ECO:0000256" key="1">
    <source>
        <dbReference type="ARBA" id="ARBA00023125"/>
    </source>
</evidence>
<dbReference type="Proteomes" id="UP000318733">
    <property type="component" value="Unassembled WGS sequence"/>
</dbReference>
<organism evidence="3 4">
    <name type="scientific">Mucilaginibacter corticis</name>
    <dbReference type="NCBI Taxonomy" id="2597670"/>
    <lineage>
        <taxon>Bacteria</taxon>
        <taxon>Pseudomonadati</taxon>
        <taxon>Bacteroidota</taxon>
        <taxon>Sphingobacteriia</taxon>
        <taxon>Sphingobacteriales</taxon>
        <taxon>Sphingobacteriaceae</taxon>
        <taxon>Mucilaginibacter</taxon>
    </lineage>
</organism>
<dbReference type="EMBL" id="VLPK01000001">
    <property type="protein sequence ID" value="TSJ44613.1"/>
    <property type="molecule type" value="Genomic_DNA"/>
</dbReference>
<dbReference type="GO" id="GO:0003677">
    <property type="term" value="F:DNA binding"/>
    <property type="evidence" value="ECO:0007669"/>
    <property type="project" value="UniProtKB-KW"/>
</dbReference>
<dbReference type="Gene3D" id="1.10.260.40">
    <property type="entry name" value="lambda repressor-like DNA-binding domains"/>
    <property type="match status" value="1"/>
</dbReference>
<dbReference type="OrthoDB" id="798409at2"/>
<dbReference type="PANTHER" id="PTHR46797">
    <property type="entry name" value="HTH-TYPE TRANSCRIPTIONAL REGULATOR"/>
    <property type="match status" value="1"/>
</dbReference>
<evidence type="ECO:0000313" key="3">
    <source>
        <dbReference type="EMBL" id="TSJ44613.1"/>
    </source>
</evidence>
<dbReference type="PANTHER" id="PTHR46797:SF1">
    <property type="entry name" value="METHYLPHOSPHONATE SYNTHASE"/>
    <property type="match status" value="1"/>
</dbReference>
<feature type="domain" description="HTH cro/C1-type" evidence="2">
    <location>
        <begin position="8"/>
        <end position="62"/>
    </location>
</feature>
<dbReference type="InterPro" id="IPR001387">
    <property type="entry name" value="Cro/C1-type_HTH"/>
</dbReference>
<dbReference type="GO" id="GO:0003700">
    <property type="term" value="F:DNA-binding transcription factor activity"/>
    <property type="evidence" value="ECO:0007669"/>
    <property type="project" value="TreeGrafter"/>
</dbReference>